<protein>
    <recommendedName>
        <fullName evidence="5">DUF3500 domain-containing protein</fullName>
    </recommendedName>
</protein>
<keyword evidence="2" id="KW-0732">Signal</keyword>
<gene>
    <name evidence="3" type="ORF">SAMN06264365_102239</name>
</gene>
<dbReference type="Pfam" id="PF12006">
    <property type="entry name" value="DUF3500"/>
    <property type="match status" value="1"/>
</dbReference>
<sequence>MKDETARHAQPGPRRWRGVALAATALAVLGAGIATANAATAPDPRPLAAPQDPTRGAKGVAGLVNAADAFLGTLSDGQKSEVLLDLTEENATAWSNLPCAGTCRPGIELGTLTAEQLTAAETVLRVAAGTGQGTGFDQIRKIMAADDLLAADSGGSAGPGDGSAPSASGEPAPAPSGSGGPPAGGGGGAFSYGSGFYYLAFLGTPSVTGTWQLNFGGHHLAVHLTYEKGRVTGASPFFLGVEPISYTDSSGATVEAMAAQKNSVAALAASLTTKQMTAATMAESFGDVLVGPQKDGQFPATKEGVPVKTFSPGQKRLVLDAIKAWVSNSDDASARQLLKIYESELDRTVVGISGGTGYETQGDYLRIDGPSVWIEFVCQNGVVYRDQIHYHTVYRDHTRDYGGEFSF</sequence>
<evidence type="ECO:0008006" key="5">
    <source>
        <dbReference type="Google" id="ProtNLM"/>
    </source>
</evidence>
<feature type="chain" id="PRO_5012376074" description="DUF3500 domain-containing protein" evidence="2">
    <location>
        <begin position="39"/>
        <end position="407"/>
    </location>
</feature>
<accession>A0A238W8F8</accession>
<dbReference type="InterPro" id="IPR021889">
    <property type="entry name" value="DUF3500"/>
</dbReference>
<evidence type="ECO:0000313" key="4">
    <source>
        <dbReference type="Proteomes" id="UP000198415"/>
    </source>
</evidence>
<dbReference type="PANTHER" id="PTHR37489:SF1">
    <property type="entry name" value="DUF3500 DOMAIN-CONTAINING PROTEIN"/>
    <property type="match status" value="1"/>
</dbReference>
<proteinExistence type="predicted"/>
<evidence type="ECO:0000256" key="2">
    <source>
        <dbReference type="SAM" id="SignalP"/>
    </source>
</evidence>
<feature type="compositionally biased region" description="Low complexity" evidence="1">
    <location>
        <begin position="162"/>
        <end position="171"/>
    </location>
</feature>
<dbReference type="Proteomes" id="UP000198415">
    <property type="component" value="Unassembled WGS sequence"/>
</dbReference>
<organism evidence="3 4">
    <name type="scientific">Actinoplanes regularis</name>
    <dbReference type="NCBI Taxonomy" id="52697"/>
    <lineage>
        <taxon>Bacteria</taxon>
        <taxon>Bacillati</taxon>
        <taxon>Actinomycetota</taxon>
        <taxon>Actinomycetes</taxon>
        <taxon>Micromonosporales</taxon>
        <taxon>Micromonosporaceae</taxon>
        <taxon>Actinoplanes</taxon>
    </lineage>
</organism>
<name>A0A238W8F8_9ACTN</name>
<feature type="signal peptide" evidence="2">
    <location>
        <begin position="1"/>
        <end position="38"/>
    </location>
</feature>
<keyword evidence="4" id="KW-1185">Reference proteome</keyword>
<evidence type="ECO:0000256" key="1">
    <source>
        <dbReference type="SAM" id="MobiDB-lite"/>
    </source>
</evidence>
<dbReference type="AlphaFoldDB" id="A0A238W8F8"/>
<evidence type="ECO:0000313" key="3">
    <source>
        <dbReference type="EMBL" id="SNR42493.1"/>
    </source>
</evidence>
<dbReference type="RefSeq" id="WP_203833060.1">
    <property type="nucleotide sequence ID" value="NZ_BOMU01000030.1"/>
</dbReference>
<dbReference type="PANTHER" id="PTHR37489">
    <property type="entry name" value="DUF3500 DOMAIN-CONTAINING PROTEIN"/>
    <property type="match status" value="1"/>
</dbReference>
<dbReference type="EMBL" id="FZNR01000002">
    <property type="protein sequence ID" value="SNR42493.1"/>
    <property type="molecule type" value="Genomic_DNA"/>
</dbReference>
<feature type="region of interest" description="Disordered" evidence="1">
    <location>
        <begin position="153"/>
        <end position="182"/>
    </location>
</feature>
<reference evidence="3 4" key="1">
    <citation type="submission" date="2017-06" db="EMBL/GenBank/DDBJ databases">
        <authorList>
            <person name="Kim H.J."/>
            <person name="Triplett B.A."/>
        </authorList>
    </citation>
    <scope>NUCLEOTIDE SEQUENCE [LARGE SCALE GENOMIC DNA]</scope>
    <source>
        <strain evidence="3 4">DSM 43151</strain>
    </source>
</reference>